<proteinExistence type="predicted"/>
<feature type="domain" description="Glycosyl-hydrolase 97 C-terminal oligomerisation" evidence="3">
    <location>
        <begin position="543"/>
        <end position="639"/>
    </location>
</feature>
<evidence type="ECO:0000313" key="4">
    <source>
        <dbReference type="EMBL" id="EMI55560.1"/>
    </source>
</evidence>
<dbReference type="InterPro" id="IPR019563">
    <property type="entry name" value="GH97_catalytic"/>
</dbReference>
<dbReference type="Gene3D" id="2.70.98.10">
    <property type="match status" value="1"/>
</dbReference>
<evidence type="ECO:0000259" key="3">
    <source>
        <dbReference type="Pfam" id="PF14509"/>
    </source>
</evidence>
<dbReference type="Pfam" id="PF14508">
    <property type="entry name" value="GH97_N"/>
    <property type="match status" value="1"/>
</dbReference>
<organism evidence="4 5">
    <name type="scientific">Rhodopirellula sallentina SM41</name>
    <dbReference type="NCBI Taxonomy" id="1263870"/>
    <lineage>
        <taxon>Bacteria</taxon>
        <taxon>Pseudomonadati</taxon>
        <taxon>Planctomycetota</taxon>
        <taxon>Planctomycetia</taxon>
        <taxon>Pirellulales</taxon>
        <taxon>Pirellulaceae</taxon>
        <taxon>Rhodopirellula</taxon>
    </lineage>
</organism>
<dbReference type="PANTHER" id="PTHR35803:SF3">
    <property type="entry name" value="ALPHA-GLUCOSIDASE"/>
    <property type="match status" value="1"/>
</dbReference>
<dbReference type="PANTHER" id="PTHR35803">
    <property type="entry name" value="GLUCAN 1,4-ALPHA-GLUCOSIDASE SUSB-RELATED"/>
    <property type="match status" value="1"/>
</dbReference>
<name>M5U295_9BACT</name>
<reference evidence="4 5" key="1">
    <citation type="journal article" date="2013" name="Mar. Genomics">
        <title>Expression of sulfatases in Rhodopirellula baltica and the diversity of sulfatases in the genus Rhodopirellula.</title>
        <authorList>
            <person name="Wegner C.E."/>
            <person name="Richter-Heitmann T."/>
            <person name="Klindworth A."/>
            <person name="Klockow C."/>
            <person name="Richter M."/>
            <person name="Achstetter T."/>
            <person name="Glockner F.O."/>
            <person name="Harder J."/>
        </authorList>
    </citation>
    <scope>NUCLEOTIDE SEQUENCE [LARGE SCALE GENOMIC DNA]</scope>
    <source>
        <strain evidence="4 5">SM41</strain>
    </source>
</reference>
<dbReference type="EMBL" id="ANOH01000209">
    <property type="protein sequence ID" value="EMI55560.1"/>
    <property type="molecule type" value="Genomic_DNA"/>
</dbReference>
<keyword evidence="5" id="KW-1185">Reference proteome</keyword>
<dbReference type="GO" id="GO:0030246">
    <property type="term" value="F:carbohydrate binding"/>
    <property type="evidence" value="ECO:0007669"/>
    <property type="project" value="InterPro"/>
</dbReference>
<evidence type="ECO:0000259" key="2">
    <source>
        <dbReference type="Pfam" id="PF14508"/>
    </source>
</evidence>
<comment type="caution">
    <text evidence="4">The sequence shown here is derived from an EMBL/GenBank/DDBJ whole genome shotgun (WGS) entry which is preliminary data.</text>
</comment>
<feature type="domain" description="Glycosyl-hydrolase 97 catalytic" evidence="1">
    <location>
        <begin position="308"/>
        <end position="462"/>
    </location>
</feature>
<dbReference type="InterPro" id="IPR017853">
    <property type="entry name" value="GH"/>
</dbReference>
<evidence type="ECO:0000259" key="1">
    <source>
        <dbReference type="Pfam" id="PF10566"/>
    </source>
</evidence>
<dbReference type="Pfam" id="PF10566">
    <property type="entry name" value="Glyco_hydro_97"/>
    <property type="match status" value="1"/>
</dbReference>
<accession>M5U295</accession>
<dbReference type="Pfam" id="PF14509">
    <property type="entry name" value="GH97_C"/>
    <property type="match status" value="1"/>
</dbReference>
<dbReference type="InterPro" id="IPR014718">
    <property type="entry name" value="GH-type_carb-bd"/>
</dbReference>
<dbReference type="PATRIC" id="fig|1263870.3.peg.3210"/>
<dbReference type="Gene3D" id="3.20.20.70">
    <property type="entry name" value="Aldolase class I"/>
    <property type="match status" value="1"/>
</dbReference>
<dbReference type="InterPro" id="IPR052720">
    <property type="entry name" value="Glycosyl_hydrolase_97"/>
</dbReference>
<feature type="domain" description="Glycosyl-hydrolase 97 N-terminal" evidence="2">
    <location>
        <begin position="52"/>
        <end position="294"/>
    </location>
</feature>
<dbReference type="SUPFAM" id="SSF51445">
    <property type="entry name" value="(Trans)glycosidases"/>
    <property type="match status" value="1"/>
</dbReference>
<sequence length="643" mass="72578">MRNGRSFFLVYILFFFCLMSSMIFPRMFGCLFSVTVLLVATNASAIAEPVELASPDGRITAQFLLSDQGEPQYQVQYQERDVIVRSNLGLTLKDHRDLDRGFVIESKSARSHTSTWQPLAGERSTIHDHYNEMIVGLKQSGDDAGRLDVHLRAYNEGFAVSYTVPEQEHLSEFVISDEQTEFRFKEDYFCWDTKDAQGLYFRVPISKVGRGAERPLVVEMEDGPYVALGEARMVDYSRMRFQTSPKDKNTLIPDLAGEVSATASFSTPWRYVMIADSPGQLLENNDLVLNLNEPCAIADTSWIVPGKAIRSELNTARCKATIDWAVEMNARYLLIDAGWYGPERDNASDATTVTVDPNRKSGPFDLHEVIAYAKTRQIGVILYVNHRALEQQLDVLLPLYKKWGVAGIKFGFVNVGEQKWTNWLHDAIAKCAEYQLVVDVHDDYRPTGWSRTYPNLLTQEGIKGNETMPTAEENVILPFTRYLCGPADYTVCYYSGRLKTTRAHQLAASIVYFSPLQLIFWYDKPAQYRGERELDVFKQVPTKWDETHVLHGEIGKYVTIARRDGDRWFVGSMNAGEQRSLEIPLSFLESGTQYTVSIHADGHPDGTNKTKVSNSSRTVSRNTILTAEMAANGGHAVVLTPLK</sequence>
<gene>
    <name evidence="4" type="ORF">RSSM_03020</name>
</gene>
<dbReference type="Proteomes" id="UP000011885">
    <property type="component" value="Unassembled WGS sequence"/>
</dbReference>
<protein>
    <submittedName>
        <fullName evidence="4">Alpha-glucosidase</fullName>
    </submittedName>
</protein>
<dbReference type="InterPro" id="IPR029486">
    <property type="entry name" value="GH97_N"/>
</dbReference>
<dbReference type="AlphaFoldDB" id="M5U295"/>
<dbReference type="InterPro" id="IPR029483">
    <property type="entry name" value="GH97_C"/>
</dbReference>
<evidence type="ECO:0000313" key="5">
    <source>
        <dbReference type="Proteomes" id="UP000011885"/>
    </source>
</evidence>
<dbReference type="InterPro" id="IPR013785">
    <property type="entry name" value="Aldolase_TIM"/>
</dbReference>